<reference evidence="6" key="1">
    <citation type="journal article" date="2020" name="Stud. Mycol.">
        <title>101 Dothideomycetes genomes: a test case for predicting lifestyles and emergence of pathogens.</title>
        <authorList>
            <person name="Haridas S."/>
            <person name="Albert R."/>
            <person name="Binder M."/>
            <person name="Bloem J."/>
            <person name="Labutti K."/>
            <person name="Salamov A."/>
            <person name="Andreopoulos B."/>
            <person name="Baker S."/>
            <person name="Barry K."/>
            <person name="Bills G."/>
            <person name="Bluhm B."/>
            <person name="Cannon C."/>
            <person name="Castanera R."/>
            <person name="Culley D."/>
            <person name="Daum C."/>
            <person name="Ezra D."/>
            <person name="Gonzalez J."/>
            <person name="Henrissat B."/>
            <person name="Kuo A."/>
            <person name="Liang C."/>
            <person name="Lipzen A."/>
            <person name="Lutzoni F."/>
            <person name="Magnuson J."/>
            <person name="Mondo S."/>
            <person name="Nolan M."/>
            <person name="Ohm R."/>
            <person name="Pangilinan J."/>
            <person name="Park H.-J."/>
            <person name="Ramirez L."/>
            <person name="Alfaro M."/>
            <person name="Sun H."/>
            <person name="Tritt A."/>
            <person name="Yoshinaga Y."/>
            <person name="Zwiers L.-H."/>
            <person name="Turgeon B."/>
            <person name="Goodwin S."/>
            <person name="Spatafora J."/>
            <person name="Crous P."/>
            <person name="Grigoriev I."/>
        </authorList>
    </citation>
    <scope>NUCLEOTIDE SEQUENCE</scope>
    <source>
        <strain evidence="6">CBS 379.55</strain>
    </source>
</reference>
<dbReference type="PANTHER" id="PTHR10501">
    <property type="entry name" value="U1 SMALL NUCLEAR RIBONUCLEOPROTEIN A/U2 SMALL NUCLEAR RIBONUCLEOPROTEIN B"/>
    <property type="match status" value="1"/>
</dbReference>
<feature type="region of interest" description="Disordered" evidence="4">
    <location>
        <begin position="547"/>
        <end position="567"/>
    </location>
</feature>
<dbReference type="InterPro" id="IPR000504">
    <property type="entry name" value="RRM_dom"/>
</dbReference>
<dbReference type="GO" id="GO:0003723">
    <property type="term" value="F:RNA binding"/>
    <property type="evidence" value="ECO:0007669"/>
    <property type="project" value="UniProtKB-UniRule"/>
</dbReference>
<dbReference type="PROSITE" id="PS50102">
    <property type="entry name" value="RRM"/>
    <property type="match status" value="1"/>
</dbReference>
<gene>
    <name evidence="6" type="ORF">EI97DRAFT_181027</name>
</gene>
<proteinExistence type="predicted"/>
<feature type="compositionally biased region" description="Low complexity" evidence="4">
    <location>
        <begin position="1"/>
        <end position="19"/>
    </location>
</feature>
<dbReference type="FunFam" id="3.30.70.330:FF:000089">
    <property type="entry name" value="RNA binding protein"/>
    <property type="match status" value="1"/>
</dbReference>
<dbReference type="Gene3D" id="3.30.70.330">
    <property type="match status" value="1"/>
</dbReference>
<dbReference type="InterPro" id="IPR012677">
    <property type="entry name" value="Nucleotide-bd_a/b_plait_sf"/>
</dbReference>
<feature type="region of interest" description="Disordered" evidence="4">
    <location>
        <begin position="1"/>
        <end position="43"/>
    </location>
</feature>
<evidence type="ECO:0000256" key="1">
    <source>
        <dbReference type="ARBA" id="ARBA00022553"/>
    </source>
</evidence>
<dbReference type="CDD" id="cd12245">
    <property type="entry name" value="RRM_scw1_like"/>
    <property type="match status" value="1"/>
</dbReference>
<dbReference type="AlphaFoldDB" id="A0A6A6JSK5"/>
<evidence type="ECO:0000259" key="5">
    <source>
        <dbReference type="PROSITE" id="PS50102"/>
    </source>
</evidence>
<evidence type="ECO:0000313" key="7">
    <source>
        <dbReference type="Proteomes" id="UP000800097"/>
    </source>
</evidence>
<evidence type="ECO:0000256" key="4">
    <source>
        <dbReference type="SAM" id="MobiDB-lite"/>
    </source>
</evidence>
<dbReference type="CDD" id="cd00590">
    <property type="entry name" value="RRM_SF"/>
    <property type="match status" value="1"/>
</dbReference>
<keyword evidence="7" id="KW-1185">Reference proteome</keyword>
<evidence type="ECO:0000256" key="3">
    <source>
        <dbReference type="PROSITE-ProRule" id="PRU00176"/>
    </source>
</evidence>
<dbReference type="SMART" id="SM00360">
    <property type="entry name" value="RRM"/>
    <property type="match status" value="2"/>
</dbReference>
<dbReference type="OrthoDB" id="431169at2759"/>
<dbReference type="GeneID" id="54546685"/>
<accession>A0A6A6JSK5</accession>
<dbReference type="Pfam" id="PF00076">
    <property type="entry name" value="RRM_1"/>
    <property type="match status" value="1"/>
</dbReference>
<evidence type="ECO:0000313" key="6">
    <source>
        <dbReference type="EMBL" id="KAF2279591.1"/>
    </source>
</evidence>
<sequence length="582" mass="61255">MAGGPSPTNTSPSTLSSGPFANAKFTSTASSPPKPSFAPQNSMAAEVFPTSHASHAFSTLQAPIGDRRPLEKTNMSRFALSDKEPNVETKSPLPTILLRKLPKGSDLETVKDIFLLAQDYHDCELVTSPYPEDKGFVSALVRFTTLKGAESARDKLNGKWNAAKDATIIVELVPELGAIGSRRNTADSAQARQGSISAGGIAGTLTNGRQSRYNGTFQHLEKMSPPNATPALGNGDFSGQNVFSSPTSPMKATFANRNLGKSLINNDAADDEDVLLNETIGYATGSPAVQNIPRRTTNPSVPVSQFNALSLKTNLNGMGSPPLTSFSSPRSGAPIQSVQSPASAMSAMSSMSAMSPNPMSANMNGHPGTPYAPMPPYARMNYPPANPADHNPPCNTLYVGNLPMETSEDELKAVFSKVRGYKRLCFRTKQQGPMCFVEFEDITSATKALFNLYGYMLSNSVKGGIRLSFSKNPLGVRSNHLANVVPPSATPPTNTMHGLGNNVPVPPGFSAATGPPPGLSTPPGLTPGYSNGSSGFGMYSNGAMGMGPNDMAGPTRTQPMSGAHFSASTFGGLNSNYAYQSR</sequence>
<evidence type="ECO:0000256" key="2">
    <source>
        <dbReference type="ARBA" id="ARBA00022884"/>
    </source>
</evidence>
<protein>
    <recommendedName>
        <fullName evidence="5">RRM domain-containing protein</fullName>
    </recommendedName>
</protein>
<dbReference type="RefSeq" id="XP_033657130.1">
    <property type="nucleotide sequence ID" value="XM_033793510.1"/>
</dbReference>
<dbReference type="InterPro" id="IPR035979">
    <property type="entry name" value="RBD_domain_sf"/>
</dbReference>
<dbReference type="Proteomes" id="UP000800097">
    <property type="component" value="Unassembled WGS sequence"/>
</dbReference>
<feature type="domain" description="RRM" evidence="5">
    <location>
        <begin position="395"/>
        <end position="472"/>
    </location>
</feature>
<feature type="region of interest" description="Disordered" evidence="4">
    <location>
        <begin position="320"/>
        <end position="343"/>
    </location>
</feature>
<keyword evidence="1" id="KW-0597">Phosphoprotein</keyword>
<name>A0A6A6JSK5_WESOR</name>
<feature type="compositionally biased region" description="Polar residues" evidence="4">
    <location>
        <begin position="555"/>
        <end position="567"/>
    </location>
</feature>
<dbReference type="SUPFAM" id="SSF54928">
    <property type="entry name" value="RNA-binding domain, RBD"/>
    <property type="match status" value="2"/>
</dbReference>
<organism evidence="6 7">
    <name type="scientific">Westerdykella ornata</name>
    <dbReference type="NCBI Taxonomy" id="318751"/>
    <lineage>
        <taxon>Eukaryota</taxon>
        <taxon>Fungi</taxon>
        <taxon>Dikarya</taxon>
        <taxon>Ascomycota</taxon>
        <taxon>Pezizomycotina</taxon>
        <taxon>Dothideomycetes</taxon>
        <taxon>Pleosporomycetidae</taxon>
        <taxon>Pleosporales</taxon>
        <taxon>Sporormiaceae</taxon>
        <taxon>Westerdykella</taxon>
    </lineage>
</organism>
<keyword evidence="2 3" id="KW-0694">RNA-binding</keyword>
<dbReference type="EMBL" id="ML986486">
    <property type="protein sequence ID" value="KAF2279591.1"/>
    <property type="molecule type" value="Genomic_DNA"/>
</dbReference>
<feature type="compositionally biased region" description="Polar residues" evidence="4">
    <location>
        <begin position="320"/>
        <end position="339"/>
    </location>
</feature>